<evidence type="ECO:0000313" key="12">
    <source>
        <dbReference type="Proteomes" id="UP000217199"/>
    </source>
</evidence>
<dbReference type="SMART" id="SM00109">
    <property type="entry name" value="C1"/>
    <property type="match status" value="1"/>
</dbReference>
<feature type="region of interest" description="Disordered" evidence="7">
    <location>
        <begin position="453"/>
        <end position="475"/>
    </location>
</feature>
<dbReference type="InterPro" id="IPR036028">
    <property type="entry name" value="SH3-like_dom_sf"/>
</dbReference>
<keyword evidence="2" id="KW-0479">Metal-binding</keyword>
<dbReference type="InterPro" id="IPR002219">
    <property type="entry name" value="PKC_DAG/PE"/>
</dbReference>
<dbReference type="Gene3D" id="1.20.1270.60">
    <property type="entry name" value="Arfaptin homology (AH) domain/BAR domain"/>
    <property type="match status" value="1"/>
</dbReference>
<dbReference type="InParanoid" id="A0A286UBZ1"/>
<evidence type="ECO:0000259" key="10">
    <source>
        <dbReference type="PROSITE" id="PS51741"/>
    </source>
</evidence>
<dbReference type="GO" id="GO:0030036">
    <property type="term" value="P:actin cytoskeleton organization"/>
    <property type="evidence" value="ECO:0007669"/>
    <property type="project" value="UniProtKB-ARBA"/>
</dbReference>
<reference evidence="11 12" key="1">
    <citation type="journal article" date="2017" name="Mol. Ecol.">
        <title>Comparative and population genomic landscape of Phellinus noxius: A hypervariable fungus causing root rot in trees.</title>
        <authorList>
            <person name="Chung C.L."/>
            <person name="Lee T.J."/>
            <person name="Akiba M."/>
            <person name="Lee H.H."/>
            <person name="Kuo T.H."/>
            <person name="Liu D."/>
            <person name="Ke H.M."/>
            <person name="Yokoi T."/>
            <person name="Roa M.B."/>
            <person name="Lu M.J."/>
            <person name="Chang Y.Y."/>
            <person name="Ann P.J."/>
            <person name="Tsai J.N."/>
            <person name="Chen C.Y."/>
            <person name="Tzean S.S."/>
            <person name="Ota Y."/>
            <person name="Hattori T."/>
            <person name="Sahashi N."/>
            <person name="Liou R.F."/>
            <person name="Kikuchi T."/>
            <person name="Tsai I.J."/>
        </authorList>
    </citation>
    <scope>NUCLEOTIDE SEQUENCE [LARGE SCALE GENOMIC DNA]</scope>
    <source>
        <strain evidence="11 12">FFPRI411160</strain>
    </source>
</reference>
<keyword evidence="1 4" id="KW-0728">SH3 domain</keyword>
<dbReference type="Proteomes" id="UP000217199">
    <property type="component" value="Unassembled WGS sequence"/>
</dbReference>
<organism evidence="11 12">
    <name type="scientific">Pyrrhoderma noxium</name>
    <dbReference type="NCBI Taxonomy" id="2282107"/>
    <lineage>
        <taxon>Eukaryota</taxon>
        <taxon>Fungi</taxon>
        <taxon>Dikarya</taxon>
        <taxon>Basidiomycota</taxon>
        <taxon>Agaricomycotina</taxon>
        <taxon>Agaricomycetes</taxon>
        <taxon>Hymenochaetales</taxon>
        <taxon>Hymenochaetaceae</taxon>
        <taxon>Pyrrhoderma</taxon>
    </lineage>
</organism>
<feature type="domain" description="F-BAR" evidence="10">
    <location>
        <begin position="5"/>
        <end position="281"/>
    </location>
</feature>
<dbReference type="InterPro" id="IPR001452">
    <property type="entry name" value="SH3_domain"/>
</dbReference>
<feature type="coiled-coil region" evidence="6">
    <location>
        <begin position="309"/>
        <end position="336"/>
    </location>
</feature>
<evidence type="ECO:0000256" key="4">
    <source>
        <dbReference type="PROSITE-ProRule" id="PRU00192"/>
    </source>
</evidence>
<dbReference type="PANTHER" id="PTHR15735">
    <property type="entry name" value="FCH AND DOUBLE SH3 DOMAINS PROTEIN"/>
    <property type="match status" value="1"/>
</dbReference>
<dbReference type="SUPFAM" id="SSF57889">
    <property type="entry name" value="Cysteine-rich domain"/>
    <property type="match status" value="1"/>
</dbReference>
<dbReference type="CDD" id="cd20824">
    <property type="entry name" value="C1_SpBZZ1-like"/>
    <property type="match status" value="1"/>
</dbReference>
<dbReference type="STRING" id="2282107.A0A286UBZ1"/>
<evidence type="ECO:0000313" key="11">
    <source>
        <dbReference type="EMBL" id="PAV17054.1"/>
    </source>
</evidence>
<evidence type="ECO:0000256" key="1">
    <source>
        <dbReference type="ARBA" id="ARBA00022443"/>
    </source>
</evidence>
<dbReference type="GO" id="GO:0046872">
    <property type="term" value="F:metal ion binding"/>
    <property type="evidence" value="ECO:0007669"/>
    <property type="project" value="UniProtKB-KW"/>
</dbReference>
<protein>
    <submittedName>
        <fullName evidence="11">Bzz1-Myo3 5p-Bee1p-Vrp1p actin assembly complex component</fullName>
    </submittedName>
</protein>
<dbReference type="GO" id="GO:0030864">
    <property type="term" value="C:cortical actin cytoskeleton"/>
    <property type="evidence" value="ECO:0007669"/>
    <property type="project" value="UniProtKB-ARBA"/>
</dbReference>
<dbReference type="PROSITE" id="PS50002">
    <property type="entry name" value="SH3"/>
    <property type="match status" value="2"/>
</dbReference>
<dbReference type="PANTHER" id="PTHR15735:SF21">
    <property type="entry name" value="PROTEIN NERVOUS WRECK"/>
    <property type="match status" value="1"/>
</dbReference>
<feature type="domain" description="SH3" evidence="8">
    <location>
        <begin position="579"/>
        <end position="643"/>
    </location>
</feature>
<accession>A0A286UBZ1</accession>
<dbReference type="Gene3D" id="3.30.60.20">
    <property type="match status" value="1"/>
</dbReference>
<dbReference type="SMART" id="SM00326">
    <property type="entry name" value="SH3"/>
    <property type="match status" value="2"/>
</dbReference>
<evidence type="ECO:0000259" key="9">
    <source>
        <dbReference type="PROSITE" id="PS50081"/>
    </source>
</evidence>
<keyword evidence="3" id="KW-0862">Zinc</keyword>
<feature type="domain" description="Phorbol-ester/DAG-type" evidence="9">
    <location>
        <begin position="400"/>
        <end position="450"/>
    </location>
</feature>
<evidence type="ECO:0000259" key="8">
    <source>
        <dbReference type="PROSITE" id="PS50002"/>
    </source>
</evidence>
<dbReference type="SUPFAM" id="SSF50044">
    <property type="entry name" value="SH3-domain"/>
    <property type="match status" value="2"/>
</dbReference>
<dbReference type="Pfam" id="PF14604">
    <property type="entry name" value="SH3_9"/>
    <property type="match status" value="2"/>
</dbReference>
<sequence length="643" mass="71523">MATPKSFGQSLPDQVDRIVALCDSQLGLLSDTREIYKDRAALEKEYATKLAALAKRASEKRNKRIASLVVGDEPSKTLDDAALRMSTFDKAYSQLVNSLEATSQDHASLSEVLISQVADATRTLEKKHEDMKSKQYQFYQKLLSDRDKIYAERIKMKQKYDEECLEIESYRKKQDRSQDDKHASRAAKQFDSQMVDMRNSKNTYIIATAIANQTKDRFYNVDLPLIEDVRHVPCTSLRLLISSFPEHATPARELDHSVQETLGQVNAASDQDLFIAYNTRMFTVPNDWGWEPCAGYYDTGEMATESEPKIFLQNKLTRCREKLEETQRQIDIKNRDTEKMFNILTTYMKNRSIGSVDDVMNDYLGVQQELTLLEFSASILIAEIETISNSLGGDEGSQSPHSFKPTSFSIPTTCGYCKSSIWGLSKQGKTCKTCGLCVHAKCELKVPANCSGGTRTSKVTTGSNSTLSRTGSQASIRPTATASSRISLIQPQPQPIPEHFPAARVLYDFIPSSAHELAVSEGMTIQIEEDDDGSGWIKVIDPQGKKGLIPASYVEVIEDNHGSRDAPKIPISTKPNIRGSGQIVRAIYDYKAGGSDELNLEQGGTYELSAGPQGGQNYADGWWEGYDSKGKKGIFPSNYVELA</sequence>
<dbReference type="InterPro" id="IPR001060">
    <property type="entry name" value="FCH_dom"/>
</dbReference>
<dbReference type="InterPro" id="IPR020454">
    <property type="entry name" value="DAG/PE-bd"/>
</dbReference>
<feature type="domain" description="SH3" evidence="8">
    <location>
        <begin position="498"/>
        <end position="559"/>
    </location>
</feature>
<evidence type="ECO:0000256" key="3">
    <source>
        <dbReference type="ARBA" id="ARBA00022833"/>
    </source>
</evidence>
<dbReference type="PROSITE" id="PS50081">
    <property type="entry name" value="ZF_DAG_PE_2"/>
    <property type="match status" value="1"/>
</dbReference>
<dbReference type="PRINTS" id="PR00452">
    <property type="entry name" value="SH3DOMAIN"/>
</dbReference>
<dbReference type="InterPro" id="IPR046349">
    <property type="entry name" value="C1-like_sf"/>
</dbReference>
<dbReference type="PRINTS" id="PR00008">
    <property type="entry name" value="DAGPEDOMAIN"/>
</dbReference>
<dbReference type="SUPFAM" id="SSF103657">
    <property type="entry name" value="BAR/IMD domain-like"/>
    <property type="match status" value="1"/>
</dbReference>
<evidence type="ECO:0000256" key="6">
    <source>
        <dbReference type="SAM" id="Coils"/>
    </source>
</evidence>
<dbReference type="EMBL" id="NBII01000007">
    <property type="protein sequence ID" value="PAV17054.1"/>
    <property type="molecule type" value="Genomic_DNA"/>
</dbReference>
<comment type="caution">
    <text evidence="11">The sequence shown here is derived from an EMBL/GenBank/DDBJ whole genome shotgun (WGS) entry which is preliminary data.</text>
</comment>
<evidence type="ECO:0000256" key="2">
    <source>
        <dbReference type="ARBA" id="ARBA00022723"/>
    </source>
</evidence>
<dbReference type="Pfam" id="PF00130">
    <property type="entry name" value="C1_1"/>
    <property type="match status" value="1"/>
</dbReference>
<dbReference type="SMART" id="SM00055">
    <property type="entry name" value="FCH"/>
    <property type="match status" value="1"/>
</dbReference>
<dbReference type="OrthoDB" id="8783038at2759"/>
<evidence type="ECO:0000256" key="5">
    <source>
        <dbReference type="PROSITE-ProRule" id="PRU01077"/>
    </source>
</evidence>
<evidence type="ECO:0000256" key="7">
    <source>
        <dbReference type="SAM" id="MobiDB-lite"/>
    </source>
</evidence>
<dbReference type="PROSITE" id="PS51741">
    <property type="entry name" value="F_BAR"/>
    <property type="match status" value="1"/>
</dbReference>
<dbReference type="PROSITE" id="PS00479">
    <property type="entry name" value="ZF_DAG_PE_1"/>
    <property type="match status" value="1"/>
</dbReference>
<dbReference type="Pfam" id="PF00611">
    <property type="entry name" value="FCH"/>
    <property type="match status" value="1"/>
</dbReference>
<dbReference type="AlphaFoldDB" id="A0A286UBZ1"/>
<dbReference type="InterPro" id="IPR031160">
    <property type="entry name" value="F_BAR_dom"/>
</dbReference>
<dbReference type="InterPro" id="IPR027267">
    <property type="entry name" value="AH/BAR_dom_sf"/>
</dbReference>
<gene>
    <name evidence="11" type="ORF">PNOK_0711800</name>
</gene>
<dbReference type="FunCoup" id="A0A286UBZ1">
    <property type="interactions" value="86"/>
</dbReference>
<proteinExistence type="predicted"/>
<keyword evidence="12" id="KW-1185">Reference proteome</keyword>
<dbReference type="Gene3D" id="2.30.30.40">
    <property type="entry name" value="SH3 Domains"/>
    <property type="match status" value="2"/>
</dbReference>
<name>A0A286UBZ1_9AGAM</name>
<keyword evidence="5 6" id="KW-0175">Coiled coil</keyword>